<evidence type="ECO:0000313" key="2">
    <source>
        <dbReference type="Proteomes" id="UP000238137"/>
    </source>
</evidence>
<accession>A0A3R7N9W5</accession>
<comment type="caution">
    <text evidence="1">The sequence shown here is derived from an EMBL/GenBank/DDBJ whole genome shotgun (WGS) entry which is preliminary data.</text>
</comment>
<evidence type="ECO:0000313" key="1">
    <source>
        <dbReference type="EMBL" id="RNF32928.1"/>
    </source>
</evidence>
<protein>
    <submittedName>
        <fullName evidence="1">Uncharacterized protein</fullName>
    </submittedName>
</protein>
<name>A0A3R7N9W5_9RHOB</name>
<sequence length="59" mass="7420">MERKAIPRWQATITYMIGRRPEQRIHEFEEMEELHMLVEQGPDWNFIVDFRIDLLRRQY</sequence>
<dbReference type="AlphaFoldDB" id="A0A3R7N9W5"/>
<proteinExistence type="predicted"/>
<dbReference type="EMBL" id="PXNQ02000015">
    <property type="protein sequence ID" value="RNF32928.1"/>
    <property type="molecule type" value="Genomic_DNA"/>
</dbReference>
<dbReference type="Proteomes" id="UP000238137">
    <property type="component" value="Unassembled WGS sequence"/>
</dbReference>
<organism evidence="1 2">
    <name type="scientific">Paracoccus methylarcula</name>
    <dbReference type="NCBI Taxonomy" id="72022"/>
    <lineage>
        <taxon>Bacteria</taxon>
        <taxon>Pseudomonadati</taxon>
        <taxon>Pseudomonadota</taxon>
        <taxon>Alphaproteobacteria</taxon>
        <taxon>Rhodobacterales</taxon>
        <taxon>Paracoccaceae</taxon>
        <taxon>Paracoccus</taxon>
    </lineage>
</organism>
<dbReference type="RefSeq" id="WP_106692890.1">
    <property type="nucleotide sequence ID" value="NZ_PXNQ02000015.1"/>
</dbReference>
<reference evidence="1" key="1">
    <citation type="submission" date="2018-05" db="EMBL/GenBank/DDBJ databases">
        <title>Reclassification of Methylarcula marina and Methylarcula terricola as Paracoccus methylarcula sp.nov., comb.nov. and Paracoccus terricola comb.nov.</title>
        <authorList>
            <person name="Shmareva M.N."/>
            <person name="Doronina N.V."/>
            <person name="Vasilenko O.V."/>
            <person name="Tarlachkov S.V."/>
            <person name="Trotsenko Y.A."/>
        </authorList>
    </citation>
    <scope>NUCLEOTIDE SEQUENCE [LARGE SCALE GENOMIC DNA]</scope>
    <source>
        <strain evidence="1">VKM B-2159</strain>
    </source>
</reference>
<keyword evidence="2" id="KW-1185">Reference proteome</keyword>
<gene>
    <name evidence="1" type="ORF">A7A09_019130</name>
</gene>